<gene>
    <name evidence="1" type="ORF">MLD38_014377</name>
</gene>
<evidence type="ECO:0000313" key="1">
    <source>
        <dbReference type="EMBL" id="KAI4376636.1"/>
    </source>
</evidence>
<accession>A0ACB9RBX9</accession>
<proteinExistence type="predicted"/>
<comment type="caution">
    <text evidence="1">The sequence shown here is derived from an EMBL/GenBank/DDBJ whole genome shotgun (WGS) entry which is preliminary data.</text>
</comment>
<dbReference type="EMBL" id="CM042883">
    <property type="protein sequence ID" value="KAI4376636.1"/>
    <property type="molecule type" value="Genomic_DNA"/>
</dbReference>
<name>A0ACB9RBX9_9MYRT</name>
<keyword evidence="2" id="KW-1185">Reference proteome</keyword>
<protein>
    <submittedName>
        <fullName evidence="1">Uncharacterized protein</fullName>
    </submittedName>
</protein>
<reference evidence="2" key="1">
    <citation type="journal article" date="2023" name="Front. Plant Sci.">
        <title>Chromosomal-level genome assembly of Melastoma candidum provides insights into trichome evolution.</title>
        <authorList>
            <person name="Zhong Y."/>
            <person name="Wu W."/>
            <person name="Sun C."/>
            <person name="Zou P."/>
            <person name="Liu Y."/>
            <person name="Dai S."/>
            <person name="Zhou R."/>
        </authorList>
    </citation>
    <scope>NUCLEOTIDE SEQUENCE [LARGE SCALE GENOMIC DNA]</scope>
</reference>
<dbReference type="Proteomes" id="UP001057402">
    <property type="component" value="Chromosome 4"/>
</dbReference>
<sequence>MATPTPGILLKLLQAMNSGVASRPAGDHRSPLLQVTAILPALAAPNDLYSNQGHYLLQISDSLHSTYVSLPPSLSDSLILSNRLQLGQFVHIDRLILDPSCSPLPFPSSLRPVPGVHPLLGSPSSLLVRCNPSGSYPSSARDFVIQPVSDDPDSADPLSAYLLNKKPNSGVAFGMASNENEGFSRSKKEEGGARVSRPRAALTPRENMSNFVNSADVNDIECKEGQPDIKCKLTKFSSPAIAKKRSASVGKKPPPERDPSPMAVKGKRSASPVPSKCVVPSLAAAKEEGERKGAVREAAIVVPSRYRQPSPNARKQGIIAAVNPRRCSISPGRRLSGGVKVAVSPLVGDSCGKKKIVGISKASEMGKAGRKSWGNDDLDQKCKVDPQAILRTQAAISRRLSDAGNPNGEDSPSNAKTKHAAIEAIKAPPAIVIHEKKWTDGSIPLDYVSKELGRLGQDAMQRRTIASIAAAEALEEATITEAILRSLSKFSDLCSVSKAENPMPAIDQFFKIYDEVLKSARTTESMDRNSSPVVDNIPSGKSNFSVWVETALATDLQIVNFLTDQDIDPTSTPRNGGVLNRKRTNDALQPNVELKTAQDWTKGQGVKENVELCQKLQTEMQSWFLRFVEESLDAGFRVFGDGSGGGSSGRGRNLDCSSVAAVLSNLKRVNDWLDRVGPKPEGKVTEKIDRLKRKIYGFVIKHVGSTYDNCNPASSAAAANSSQV</sequence>
<organism evidence="1 2">
    <name type="scientific">Melastoma candidum</name>
    <dbReference type="NCBI Taxonomy" id="119954"/>
    <lineage>
        <taxon>Eukaryota</taxon>
        <taxon>Viridiplantae</taxon>
        <taxon>Streptophyta</taxon>
        <taxon>Embryophyta</taxon>
        <taxon>Tracheophyta</taxon>
        <taxon>Spermatophyta</taxon>
        <taxon>Magnoliopsida</taxon>
        <taxon>eudicotyledons</taxon>
        <taxon>Gunneridae</taxon>
        <taxon>Pentapetalae</taxon>
        <taxon>rosids</taxon>
        <taxon>malvids</taxon>
        <taxon>Myrtales</taxon>
        <taxon>Melastomataceae</taxon>
        <taxon>Melastomatoideae</taxon>
        <taxon>Melastomateae</taxon>
        <taxon>Melastoma</taxon>
    </lineage>
</organism>
<evidence type="ECO:0000313" key="2">
    <source>
        <dbReference type="Proteomes" id="UP001057402"/>
    </source>
</evidence>